<proteinExistence type="predicted"/>
<sequence>MTRENVMTKRKPHTAEDLDDYQRTVLAGRIARHEFEAGFRYSTPQRHTVLLEYLAELNALSSEQRRSRPAKDTLPSTGDYRWQRPVPFRRVR</sequence>
<organism evidence="2 3">
    <name type="scientific">Serratia odorifera DSM 4582</name>
    <dbReference type="NCBI Taxonomy" id="667129"/>
    <lineage>
        <taxon>Bacteria</taxon>
        <taxon>Pseudomonadati</taxon>
        <taxon>Pseudomonadota</taxon>
        <taxon>Gammaproteobacteria</taxon>
        <taxon>Enterobacterales</taxon>
        <taxon>Yersiniaceae</taxon>
        <taxon>Serratia</taxon>
    </lineage>
</organism>
<feature type="region of interest" description="Disordered" evidence="1">
    <location>
        <begin position="61"/>
        <end position="92"/>
    </location>
</feature>
<accession>D4EA19</accession>
<reference evidence="2 3" key="1">
    <citation type="submission" date="2010-01" db="EMBL/GenBank/DDBJ databases">
        <authorList>
            <person name="Muzny D."/>
            <person name="Qin X."/>
            <person name="Deng J."/>
            <person name="Jiang H."/>
            <person name="Liu Y."/>
            <person name="Qu J."/>
            <person name="Song X.-Z."/>
            <person name="Zhang L."/>
            <person name="Thornton R."/>
            <person name="Coyle M."/>
            <person name="Francisco L."/>
            <person name="Jackson L."/>
            <person name="Javaid M."/>
            <person name="Korchina V."/>
            <person name="Kovar C."/>
            <person name="Mata R."/>
            <person name="Mathew T."/>
            <person name="Ngo R."/>
            <person name="Nguyen L."/>
            <person name="Nguyen N."/>
            <person name="Okwuonu G."/>
            <person name="Ongeri F."/>
            <person name="Pham C."/>
            <person name="Simmons D."/>
            <person name="Wilczek-Boney K."/>
            <person name="Hale W."/>
            <person name="Jakkamsetti A."/>
            <person name="Pham P."/>
            <person name="Ruth R."/>
            <person name="San Lucas F."/>
            <person name="Warren J."/>
            <person name="Zhang J."/>
            <person name="Zhao Z."/>
            <person name="Zhou C."/>
            <person name="Zhu D."/>
            <person name="Lee S."/>
            <person name="Bess C."/>
            <person name="Blankenburg K."/>
            <person name="Forbes L."/>
            <person name="Fu Q."/>
            <person name="Gubbala S."/>
            <person name="Hirani K."/>
            <person name="Jayaseelan J.C."/>
            <person name="Lara F."/>
            <person name="Munidasa M."/>
            <person name="Palculict T."/>
            <person name="Patil S."/>
            <person name="Pu L.-L."/>
            <person name="Saada N."/>
            <person name="Tang L."/>
            <person name="Weissenberger G."/>
            <person name="Zhu Y."/>
            <person name="Hemphill L."/>
            <person name="Shang Y."/>
            <person name="Youmans B."/>
            <person name="Ayvaz T."/>
            <person name="Ross M."/>
            <person name="Santibanez J."/>
            <person name="Aqrawi P."/>
            <person name="Gross S."/>
            <person name="Joshi V."/>
            <person name="Fowler G."/>
            <person name="Nazareth L."/>
            <person name="Reid J."/>
            <person name="Worley K."/>
            <person name="Petrosino J."/>
            <person name="Highlander S."/>
            <person name="Gibbs R."/>
        </authorList>
    </citation>
    <scope>NUCLEOTIDE SEQUENCE [LARGE SCALE GENOMIC DNA]</scope>
    <source>
        <strain evidence="2 3">DSM 4582</strain>
    </source>
</reference>
<dbReference type="AlphaFoldDB" id="D4EA19"/>
<name>D4EA19_SEROD</name>
<evidence type="ECO:0000313" key="2">
    <source>
        <dbReference type="EMBL" id="EFE93287.1"/>
    </source>
</evidence>
<evidence type="ECO:0000313" key="3">
    <source>
        <dbReference type="Proteomes" id="UP000005723"/>
    </source>
</evidence>
<dbReference type="Proteomes" id="UP000005723">
    <property type="component" value="Unassembled WGS sequence"/>
</dbReference>
<dbReference type="STRING" id="667129.HMPREF0758_5019"/>
<comment type="caution">
    <text evidence="2">The sequence shown here is derived from an EMBL/GenBank/DDBJ whole genome shotgun (WGS) entry which is preliminary data.</text>
</comment>
<dbReference type="HOGENOM" id="CLU_2411539_0_0_6"/>
<keyword evidence="3" id="KW-1185">Reference proteome</keyword>
<dbReference type="EMBL" id="ADBY01000080">
    <property type="protein sequence ID" value="EFE93287.1"/>
    <property type="molecule type" value="Genomic_DNA"/>
</dbReference>
<protein>
    <submittedName>
        <fullName evidence="2">Uncharacterized protein</fullName>
    </submittedName>
</protein>
<gene>
    <name evidence="2" type="ORF">HMPREF0758_5019</name>
</gene>
<evidence type="ECO:0000256" key="1">
    <source>
        <dbReference type="SAM" id="MobiDB-lite"/>
    </source>
</evidence>